<evidence type="ECO:0000256" key="6">
    <source>
        <dbReference type="SAM" id="MobiDB-lite"/>
    </source>
</evidence>
<dbReference type="GO" id="GO:0004674">
    <property type="term" value="F:protein serine/threonine kinase activity"/>
    <property type="evidence" value="ECO:0007669"/>
    <property type="project" value="UniProtKB-KW"/>
</dbReference>
<dbReference type="InterPro" id="IPR017441">
    <property type="entry name" value="Protein_kinase_ATP_BS"/>
</dbReference>
<dbReference type="Proteomes" id="UP000005870">
    <property type="component" value="Chromosome"/>
</dbReference>
<keyword evidence="8" id="KW-0723">Serine/threonine-protein kinase</keyword>
<dbReference type="OrthoDB" id="9801841at2"/>
<dbReference type="Gene3D" id="1.25.40.10">
    <property type="entry name" value="Tetratricopeptide repeat domain"/>
    <property type="match status" value="2"/>
</dbReference>
<evidence type="ECO:0000313" key="8">
    <source>
        <dbReference type="EMBL" id="AER54927.1"/>
    </source>
</evidence>
<dbReference type="InterPro" id="IPR011009">
    <property type="entry name" value="Kinase-like_dom_sf"/>
</dbReference>
<dbReference type="eggNOG" id="COG0515">
    <property type="taxonomic scope" value="Bacteria"/>
</dbReference>
<dbReference type="Gene3D" id="3.30.200.20">
    <property type="entry name" value="Phosphorylase Kinase, domain 1"/>
    <property type="match status" value="1"/>
</dbReference>
<evidence type="ECO:0000256" key="2">
    <source>
        <dbReference type="ARBA" id="ARBA00022741"/>
    </source>
</evidence>
<dbReference type="AlphaFoldDB" id="G7UTM6"/>
<dbReference type="SMART" id="SM00220">
    <property type="entry name" value="S_TKc"/>
    <property type="match status" value="1"/>
</dbReference>
<dbReference type="SUPFAM" id="SSF56112">
    <property type="entry name" value="Protein kinase-like (PK-like)"/>
    <property type="match status" value="1"/>
</dbReference>
<evidence type="ECO:0000256" key="4">
    <source>
        <dbReference type="ARBA" id="ARBA00022840"/>
    </source>
</evidence>
<keyword evidence="1" id="KW-0808">Transferase</keyword>
<dbReference type="Gene3D" id="1.10.510.10">
    <property type="entry name" value="Transferase(Phosphotransferase) domain 1"/>
    <property type="match status" value="1"/>
</dbReference>
<dbReference type="InterPro" id="IPR000719">
    <property type="entry name" value="Prot_kinase_dom"/>
</dbReference>
<dbReference type="InterPro" id="IPR011990">
    <property type="entry name" value="TPR-like_helical_dom_sf"/>
</dbReference>
<evidence type="ECO:0000256" key="5">
    <source>
        <dbReference type="PROSITE-ProRule" id="PRU10141"/>
    </source>
</evidence>
<sequence length="959" mass="104696">MDAAQWQRLSPMLDLLLDMNPEQRTYQLQLIALEDAGLAEEIVGLLALEAAAEGAWPPPLHEAPAALCEGARLGPYRLEWLLGEGGMGMVWAAKRAGSGYQRRVALKLLHAGIADHRLRVRFSRERDILARLEHPHIARLLDAGVGEQGQPYLALEYVEGISITDYCQQHALAIEARLVLFRQVCQAVSHAHANLIVHRDLKPSNILVTASGETRLLDFGIAKLLDAPDGSGARTELRAFTLHYAAPEQVRGEPVTTRTDVYSLGVVLFELLAGTKPYRLQGDNVLAWEQAIIDAEPMRPSQALLQGAPDRAAQPDLRRQARRLRGDLDRIVLKALAKKPEHRYPSVEALSADLRRYLEGMPVQAQRQSVGYRLGKYALRHRWWLLAGSMMSLVLLGAAAISLRQAREAVHEAQRAQAMQDFVIGLFDNAGAAPRGDAFDSRKLLDAGVARGARELANQPLAHAELLGVVARLRIGLGDYAQALALLERADGLLNGRGDVSAQLRLQIAAQHGRALRMLDRGQACASQLAPLEPLTRTLIGHEAETAEFLSQYGRCLRQQGDLVPAHSLFQRALARRQALGDDAGVAENMLDLALLDTDRGREQDALNGYRAALDYLYRHVGHEHPLAVEILRARGAAQRAGGDTINAQAGFRQALRVSEQIHGSDHPLTLGLRRQLVALQVDLGQYALAAEQMESLLARTRQVMGERHRETGLAWNTTGVIAWERGELATAQRDIARAVAIWRQPEGARQLAGGLANYGRVLHAAGHDSQALAALQEARALRVANFGASHPLVGDTDRMIGEVIADQGDARGAQPWFETAVALTRRGYPADHPRRLFAELSLARNRGRLGQPDAALAMLDRLARHGGDGSEAAKLRWRARAYAAETRCTASPSQGTLQQLDALLAQLATVQPDGGVIPREVRAIRERCAERLLAAPAARRPLKTAARPAAAPSSTRRG</sequence>
<evidence type="ECO:0000256" key="1">
    <source>
        <dbReference type="ARBA" id="ARBA00022679"/>
    </source>
</evidence>
<evidence type="ECO:0000259" key="7">
    <source>
        <dbReference type="PROSITE" id="PS50011"/>
    </source>
</evidence>
<dbReference type="InterPro" id="IPR008271">
    <property type="entry name" value="Ser/Thr_kinase_AS"/>
</dbReference>
<dbReference type="eggNOG" id="COG0457">
    <property type="taxonomic scope" value="Bacteria"/>
</dbReference>
<dbReference type="KEGG" id="psd:DSC_01370"/>
<dbReference type="PANTHER" id="PTHR43289:SF34">
    <property type="entry name" value="SERINE_THREONINE-PROTEIN KINASE YBDM-RELATED"/>
    <property type="match status" value="1"/>
</dbReference>
<keyword evidence="9" id="KW-1185">Reference proteome</keyword>
<protein>
    <submittedName>
        <fullName evidence="8">TPR repeat-containing serine/threonine protein kinase</fullName>
    </submittedName>
</protein>
<accession>G7UTM6</accession>
<dbReference type="PANTHER" id="PTHR43289">
    <property type="entry name" value="MITOGEN-ACTIVATED PROTEIN KINASE KINASE KINASE 20-RELATED"/>
    <property type="match status" value="1"/>
</dbReference>
<proteinExistence type="predicted"/>
<dbReference type="CDD" id="cd14014">
    <property type="entry name" value="STKc_PknB_like"/>
    <property type="match status" value="1"/>
</dbReference>
<dbReference type="SUPFAM" id="SSF48452">
    <property type="entry name" value="TPR-like"/>
    <property type="match status" value="3"/>
</dbReference>
<evidence type="ECO:0000256" key="3">
    <source>
        <dbReference type="ARBA" id="ARBA00022777"/>
    </source>
</evidence>
<dbReference type="GO" id="GO:0005524">
    <property type="term" value="F:ATP binding"/>
    <property type="evidence" value="ECO:0007669"/>
    <property type="project" value="UniProtKB-UniRule"/>
</dbReference>
<dbReference type="eggNOG" id="COG3063">
    <property type="taxonomic scope" value="Bacteria"/>
</dbReference>
<feature type="domain" description="Protein kinase" evidence="7">
    <location>
        <begin position="76"/>
        <end position="358"/>
    </location>
</feature>
<evidence type="ECO:0000313" key="9">
    <source>
        <dbReference type="Proteomes" id="UP000005870"/>
    </source>
</evidence>
<dbReference type="PROSITE" id="PS00107">
    <property type="entry name" value="PROTEIN_KINASE_ATP"/>
    <property type="match status" value="1"/>
</dbReference>
<keyword evidence="2 5" id="KW-0547">Nucleotide-binding</keyword>
<dbReference type="PROSITE" id="PS50011">
    <property type="entry name" value="PROTEIN_KINASE_DOM"/>
    <property type="match status" value="1"/>
</dbReference>
<dbReference type="STRING" id="1045855.DSC_01370"/>
<dbReference type="PROSITE" id="PS00108">
    <property type="entry name" value="PROTEIN_KINASE_ST"/>
    <property type="match status" value="1"/>
</dbReference>
<gene>
    <name evidence="8" type="ordered locus">DSC_01370</name>
</gene>
<dbReference type="HOGENOM" id="CLU_007799_1_0_6"/>
<feature type="region of interest" description="Disordered" evidence="6">
    <location>
        <begin position="940"/>
        <end position="959"/>
    </location>
</feature>
<dbReference type="RefSeq" id="WP_014159105.1">
    <property type="nucleotide sequence ID" value="NC_016147.2"/>
</dbReference>
<keyword evidence="4 5" id="KW-0067">ATP-binding</keyword>
<keyword evidence="3 8" id="KW-0418">Kinase</keyword>
<reference evidence="8 9" key="1">
    <citation type="journal article" date="2012" name="J. Bacteriol.">
        <title>Complete Genome Sequence of the BTEX-Degrading Bacterium Pseudoxanthomonas spadix BD-a59.</title>
        <authorList>
            <person name="Lee S.H."/>
            <person name="Jin H.M."/>
            <person name="Lee H.J."/>
            <person name="Kim J.M."/>
            <person name="Jeon C.O."/>
        </authorList>
    </citation>
    <scope>NUCLEOTIDE SEQUENCE [LARGE SCALE GENOMIC DNA]</scope>
    <source>
        <strain evidence="8 9">BD-a59</strain>
    </source>
</reference>
<dbReference type="Pfam" id="PF00069">
    <property type="entry name" value="Pkinase"/>
    <property type="match status" value="1"/>
</dbReference>
<name>G7UTM6_PSEUP</name>
<organism evidence="8 9">
    <name type="scientific">Pseudoxanthomonas spadix (strain BD-a59)</name>
    <dbReference type="NCBI Taxonomy" id="1045855"/>
    <lineage>
        <taxon>Bacteria</taxon>
        <taxon>Pseudomonadati</taxon>
        <taxon>Pseudomonadota</taxon>
        <taxon>Gammaproteobacteria</taxon>
        <taxon>Lysobacterales</taxon>
        <taxon>Lysobacteraceae</taxon>
        <taxon>Pseudoxanthomonas</taxon>
    </lineage>
</organism>
<dbReference type="EMBL" id="CP003093">
    <property type="protein sequence ID" value="AER54927.1"/>
    <property type="molecule type" value="Genomic_DNA"/>
</dbReference>
<feature type="binding site" evidence="5">
    <location>
        <position position="107"/>
    </location>
    <ligand>
        <name>ATP</name>
        <dbReference type="ChEBI" id="CHEBI:30616"/>
    </ligand>
</feature>